<dbReference type="GO" id="GO:0004386">
    <property type="term" value="F:helicase activity"/>
    <property type="evidence" value="ECO:0007669"/>
    <property type="project" value="UniProtKB-KW"/>
</dbReference>
<reference evidence="2 3" key="1">
    <citation type="submission" date="2019-12" db="EMBL/GenBank/DDBJ databases">
        <title>Hybrid Genome Assemblies of two High G+C Isolates from Undergraduate Microbiology Courses.</title>
        <authorList>
            <person name="Ne Ville C.J."/>
            <person name="Enright D."/>
            <person name="Hernandez I."/>
            <person name="Dodsworth J."/>
            <person name="Orwin P.M."/>
        </authorList>
    </citation>
    <scope>NUCLEOTIDE SEQUENCE [LARGE SCALE GENOMIC DNA]</scope>
    <source>
        <strain evidence="2 3">CSUSB</strain>
    </source>
</reference>
<dbReference type="AlphaFoldDB" id="A0A6I6H4T8"/>
<organism evidence="2 3">
    <name type="scientific">Variovorax paradoxus</name>
    <dbReference type="NCBI Taxonomy" id="34073"/>
    <lineage>
        <taxon>Bacteria</taxon>
        <taxon>Pseudomonadati</taxon>
        <taxon>Pseudomonadota</taxon>
        <taxon>Betaproteobacteria</taxon>
        <taxon>Burkholderiales</taxon>
        <taxon>Comamonadaceae</taxon>
        <taxon>Variovorax</taxon>
    </lineage>
</organism>
<keyword evidence="1" id="KW-0732">Signal</keyword>
<evidence type="ECO:0000313" key="3">
    <source>
        <dbReference type="Proteomes" id="UP000425817"/>
    </source>
</evidence>
<keyword evidence="2" id="KW-0378">Hydrolase</keyword>
<proteinExistence type="predicted"/>
<keyword evidence="2" id="KW-0067">ATP-binding</keyword>
<evidence type="ECO:0000313" key="2">
    <source>
        <dbReference type="EMBL" id="QGW81940.1"/>
    </source>
</evidence>
<protein>
    <submittedName>
        <fullName evidence="2">Helicase SNF2</fullName>
    </submittedName>
</protein>
<dbReference type="EMBL" id="CP046622">
    <property type="protein sequence ID" value="QGW81940.1"/>
    <property type="molecule type" value="Genomic_DNA"/>
</dbReference>
<keyword evidence="2" id="KW-0347">Helicase</keyword>
<feature type="chain" id="PRO_5026223716" evidence="1">
    <location>
        <begin position="26"/>
        <end position="117"/>
    </location>
</feature>
<accession>A0A6I6H4T8</accession>
<keyword evidence="2" id="KW-0547">Nucleotide-binding</keyword>
<name>A0A6I6H4T8_VARPD</name>
<dbReference type="RefSeq" id="WP_157613323.1">
    <property type="nucleotide sequence ID" value="NZ_CP046622.1"/>
</dbReference>
<feature type="signal peptide" evidence="1">
    <location>
        <begin position="1"/>
        <end position="25"/>
    </location>
</feature>
<evidence type="ECO:0000256" key="1">
    <source>
        <dbReference type="SAM" id="SignalP"/>
    </source>
</evidence>
<sequence>MNTRKLLTAIAAMSLASLLSAGASAEEYQGVLQFSSTASRADVRAQAAVAARSADPYAEGASAGVPVAVAGLADRASIRAEAVAAAHAGNPYGDGASVGTPSRSGTGFARITVRSGA</sequence>
<gene>
    <name evidence="2" type="ORF">GOQ09_10200</name>
</gene>
<dbReference type="Proteomes" id="UP000425817">
    <property type="component" value="Chromosome"/>
</dbReference>